<keyword evidence="4" id="KW-1185">Reference proteome</keyword>
<dbReference type="EMBL" id="QOUI01000006">
    <property type="protein sequence ID" value="RCK69291.1"/>
    <property type="molecule type" value="Genomic_DNA"/>
</dbReference>
<evidence type="ECO:0000313" key="3">
    <source>
        <dbReference type="EMBL" id="RCK69291.1"/>
    </source>
</evidence>
<dbReference type="Gene3D" id="3.30.70.1060">
    <property type="entry name" value="Dimeric alpha+beta barrel"/>
    <property type="match status" value="1"/>
</dbReference>
<comment type="similarity">
    <text evidence="1">Belongs to the YciI family.</text>
</comment>
<dbReference type="Pfam" id="PF03795">
    <property type="entry name" value="YCII"/>
    <property type="match status" value="1"/>
</dbReference>
<dbReference type="SUPFAM" id="SSF54909">
    <property type="entry name" value="Dimeric alpha+beta barrel"/>
    <property type="match status" value="1"/>
</dbReference>
<dbReference type="RefSeq" id="WP_114126610.1">
    <property type="nucleotide sequence ID" value="NZ_QOUI01000006.1"/>
</dbReference>
<gene>
    <name evidence="3" type="ORF">DT076_10320</name>
</gene>
<dbReference type="AlphaFoldDB" id="A0A367YWG4"/>
<name>A0A367YWG4_9ACTN</name>
<dbReference type="InterPro" id="IPR005545">
    <property type="entry name" value="YCII"/>
</dbReference>
<proteinExistence type="inferred from homology"/>
<dbReference type="PANTHER" id="PTHR35174">
    <property type="entry name" value="BLL7171 PROTEIN-RELATED"/>
    <property type="match status" value="1"/>
</dbReference>
<accession>A0A367YWG4</accession>
<evidence type="ECO:0000256" key="1">
    <source>
        <dbReference type="ARBA" id="ARBA00007689"/>
    </source>
</evidence>
<comment type="caution">
    <text evidence="3">The sequence shown here is derived from an EMBL/GenBank/DDBJ whole genome shotgun (WGS) entry which is preliminary data.</text>
</comment>
<reference evidence="3 4" key="1">
    <citation type="submission" date="2018-07" db="EMBL/GenBank/DDBJ databases">
        <title>Desertimonas flava gen. nov. sp. nov.</title>
        <authorList>
            <person name="Liu S."/>
        </authorList>
    </citation>
    <scope>NUCLEOTIDE SEQUENCE [LARGE SCALE GENOMIC DNA]</scope>
    <source>
        <strain evidence="3 4">16Sb5-5</strain>
    </source>
</reference>
<dbReference type="PANTHER" id="PTHR35174:SF3">
    <property type="entry name" value="BLL7171 PROTEIN"/>
    <property type="match status" value="1"/>
</dbReference>
<protein>
    <recommendedName>
        <fullName evidence="2">YCII-related domain-containing protein</fullName>
    </recommendedName>
</protein>
<evidence type="ECO:0000313" key="4">
    <source>
        <dbReference type="Proteomes" id="UP000252770"/>
    </source>
</evidence>
<feature type="domain" description="YCII-related" evidence="2">
    <location>
        <begin position="1"/>
        <end position="102"/>
    </location>
</feature>
<evidence type="ECO:0000259" key="2">
    <source>
        <dbReference type="Pfam" id="PF03795"/>
    </source>
</evidence>
<organism evidence="3 4">
    <name type="scientific">Desertihabitans brevis</name>
    <dbReference type="NCBI Taxonomy" id="2268447"/>
    <lineage>
        <taxon>Bacteria</taxon>
        <taxon>Bacillati</taxon>
        <taxon>Actinomycetota</taxon>
        <taxon>Actinomycetes</taxon>
        <taxon>Propionibacteriales</taxon>
        <taxon>Propionibacteriaceae</taxon>
        <taxon>Desertihabitans</taxon>
    </lineage>
</organism>
<dbReference type="Proteomes" id="UP000252770">
    <property type="component" value="Unassembled WGS sequence"/>
</dbReference>
<dbReference type="InterPro" id="IPR011008">
    <property type="entry name" value="Dimeric_a/b-barrel"/>
</dbReference>
<sequence length="116" mass="12767">MKYVVLLYQDERVWAEADEALQRETIAAHEAFSHRVEQHPAAEVVAGEALRVVAEATTLRRQGGRTVLTDGPFAETAEQLGGFYVVEAPDLDTMLELAEALPGDYTLEVRPVDDGI</sequence>